<dbReference type="InterPro" id="IPR051021">
    <property type="entry name" value="Mito_Ser/Thr_phosphatase"/>
</dbReference>
<dbReference type="Pfam" id="PF00300">
    <property type="entry name" value="His_Phos_1"/>
    <property type="match status" value="1"/>
</dbReference>
<dbReference type="EMBL" id="CP021235">
    <property type="protein sequence ID" value="ARS35317.1"/>
    <property type="molecule type" value="Genomic_DNA"/>
</dbReference>
<dbReference type="Proteomes" id="UP000266292">
    <property type="component" value="Chromosome"/>
</dbReference>
<dbReference type="STRING" id="709015.GCA_000472485_01532"/>
<sequence>MQRIVLLCRHAETFDPYPLQPDFERELTPAGQQQARNTGKWLREKFLKLDALLASPAVRANSTARVIASRLYFGEENISYNPDLYNARESKLMNSLGELPDHVKQVLLVAHNPGITRLARELTEQQQLGYLEPASVVAVALELEHWQDIHVTTGVLLAHNFESVL</sequence>
<gene>
    <name evidence="2" type="ORF">CA264_07625</name>
</gene>
<dbReference type="InterPro" id="IPR013078">
    <property type="entry name" value="His_Pase_superF_clade-1"/>
</dbReference>
<dbReference type="GO" id="GO:0016787">
    <property type="term" value="F:hydrolase activity"/>
    <property type="evidence" value="ECO:0007669"/>
    <property type="project" value="UniProtKB-KW"/>
</dbReference>
<dbReference type="SUPFAM" id="SSF53254">
    <property type="entry name" value="Phosphoglycerate mutase-like"/>
    <property type="match status" value="1"/>
</dbReference>
<dbReference type="SMART" id="SM00855">
    <property type="entry name" value="PGAM"/>
    <property type="match status" value="1"/>
</dbReference>
<dbReference type="CDD" id="cd07067">
    <property type="entry name" value="HP_PGM_like"/>
    <property type="match status" value="1"/>
</dbReference>
<evidence type="ECO:0000256" key="1">
    <source>
        <dbReference type="ARBA" id="ARBA00022801"/>
    </source>
</evidence>
<accession>A0A1X9YR23</accession>
<dbReference type="PANTHER" id="PTHR20935:SF1">
    <property type="entry name" value="SLL1549 PROTEIN"/>
    <property type="match status" value="1"/>
</dbReference>
<evidence type="ECO:0000313" key="3">
    <source>
        <dbReference type="Proteomes" id="UP000266292"/>
    </source>
</evidence>
<reference evidence="3" key="1">
    <citation type="submission" date="2017-05" db="EMBL/GenBank/DDBJ databases">
        <authorList>
            <person name="Ray J."/>
            <person name="Price M."/>
            <person name="Deutschbauer A."/>
        </authorList>
    </citation>
    <scope>NUCLEOTIDE SEQUENCE [LARGE SCALE GENOMIC DNA]</scope>
    <source>
        <strain evidence="3">DSM 19842</strain>
    </source>
</reference>
<dbReference type="OrthoDB" id="9810154at2"/>
<keyword evidence="1" id="KW-0378">Hydrolase</keyword>
<dbReference type="AlphaFoldDB" id="A0A1X9YR23"/>
<evidence type="ECO:0000313" key="2">
    <source>
        <dbReference type="EMBL" id="ARS35317.1"/>
    </source>
</evidence>
<protein>
    <submittedName>
        <fullName evidence="2">Phosphohistidine phosphatase</fullName>
    </submittedName>
</protein>
<proteinExistence type="predicted"/>
<dbReference type="PANTHER" id="PTHR20935">
    <property type="entry name" value="PHOSPHOGLYCERATE MUTASE-RELATED"/>
    <property type="match status" value="1"/>
</dbReference>
<keyword evidence="3" id="KW-1185">Reference proteome</keyword>
<organism evidence="2 3">
    <name type="scientific">Pontibacter actiniarum</name>
    <dbReference type="NCBI Taxonomy" id="323450"/>
    <lineage>
        <taxon>Bacteria</taxon>
        <taxon>Pseudomonadati</taxon>
        <taxon>Bacteroidota</taxon>
        <taxon>Cytophagia</taxon>
        <taxon>Cytophagales</taxon>
        <taxon>Hymenobacteraceae</taxon>
        <taxon>Pontibacter</taxon>
    </lineage>
</organism>
<dbReference type="KEGG" id="pact:CA264_07625"/>
<dbReference type="RefSeq" id="WP_025606037.1">
    <property type="nucleotide sequence ID" value="NZ_CP021235.1"/>
</dbReference>
<dbReference type="InterPro" id="IPR029033">
    <property type="entry name" value="His_PPase_superfam"/>
</dbReference>
<dbReference type="Gene3D" id="3.40.50.1240">
    <property type="entry name" value="Phosphoglycerate mutase-like"/>
    <property type="match status" value="1"/>
</dbReference>
<name>A0A1X9YR23_9BACT</name>